<dbReference type="Proteomes" id="UP000184480">
    <property type="component" value="Unassembled WGS sequence"/>
</dbReference>
<dbReference type="AlphaFoldDB" id="A0A1M5J9J8"/>
<dbReference type="RefSeq" id="WP_062184699.1">
    <property type="nucleotide sequence ID" value="NZ_BBXL01000029.1"/>
</dbReference>
<protein>
    <recommendedName>
        <fullName evidence="3">MobA protein</fullName>
    </recommendedName>
</protein>
<evidence type="ECO:0000313" key="1">
    <source>
        <dbReference type="EMBL" id="SHG37252.1"/>
    </source>
</evidence>
<name>A0A1M5J9J8_9BACT</name>
<keyword evidence="2" id="KW-1185">Reference proteome</keyword>
<dbReference type="Pfam" id="PF19514">
    <property type="entry name" value="MobC_2"/>
    <property type="match status" value="1"/>
</dbReference>
<evidence type="ECO:0000313" key="2">
    <source>
        <dbReference type="Proteomes" id="UP000184480"/>
    </source>
</evidence>
<accession>A0A1M5J9J8</accession>
<dbReference type="InterPro" id="IPR045788">
    <property type="entry name" value="MobC_2"/>
</dbReference>
<dbReference type="EMBL" id="FQUC01000022">
    <property type="protein sequence ID" value="SHG37252.1"/>
    <property type="molecule type" value="Genomic_DNA"/>
</dbReference>
<sequence>MKQKNNLKNKGGRIPLADPAKNRHVFYLNDADEIRFTTLYHQSEAKNMAHFITSCIFDNPVKVVKIDKGLHDYYMRLTTFFDQFRAIGHNYNQLIKMLHSNFGEKKALAFLYKLEQATIELAGLNKKIIELTHEFEQKYLADGSQNQLG</sequence>
<organism evidence="1 2">
    <name type="scientific">Dysgonomonas macrotermitis</name>
    <dbReference type="NCBI Taxonomy" id="1346286"/>
    <lineage>
        <taxon>Bacteria</taxon>
        <taxon>Pseudomonadati</taxon>
        <taxon>Bacteroidota</taxon>
        <taxon>Bacteroidia</taxon>
        <taxon>Bacteroidales</taxon>
        <taxon>Dysgonomonadaceae</taxon>
        <taxon>Dysgonomonas</taxon>
    </lineage>
</organism>
<proteinExistence type="predicted"/>
<evidence type="ECO:0008006" key="3">
    <source>
        <dbReference type="Google" id="ProtNLM"/>
    </source>
</evidence>
<gene>
    <name evidence="1" type="ORF">SAMN05444362_12248</name>
</gene>
<dbReference type="NCBIfam" id="NF041324">
    <property type="entry name" value="Bacteroid_MobA"/>
    <property type="match status" value="1"/>
</dbReference>
<dbReference type="OrthoDB" id="2042421at2"/>
<reference evidence="2" key="1">
    <citation type="submission" date="2016-11" db="EMBL/GenBank/DDBJ databases">
        <authorList>
            <person name="Varghese N."/>
            <person name="Submissions S."/>
        </authorList>
    </citation>
    <scope>NUCLEOTIDE SEQUENCE [LARGE SCALE GENOMIC DNA]</scope>
    <source>
        <strain evidence="2">DSM 27370</strain>
    </source>
</reference>
<dbReference type="STRING" id="1346286.SAMN05444362_12248"/>